<proteinExistence type="predicted"/>
<name>A0A9E7GV60_9LILI</name>
<accession>A0A9E7GV60</accession>
<keyword evidence="2" id="KW-1185">Reference proteome</keyword>
<dbReference type="OrthoDB" id="550575at2759"/>
<dbReference type="AlphaFoldDB" id="A0A9E7GV60"/>
<protein>
    <submittedName>
        <fullName evidence="1">Transport inhibitor response 1-like protein</fullName>
    </submittedName>
</protein>
<dbReference type="Proteomes" id="UP001055439">
    <property type="component" value="Chromosome 7"/>
</dbReference>
<evidence type="ECO:0000313" key="2">
    <source>
        <dbReference type="Proteomes" id="UP001055439"/>
    </source>
</evidence>
<dbReference type="EMBL" id="CP097509">
    <property type="protein sequence ID" value="URE17928.1"/>
    <property type="molecule type" value="Genomic_DNA"/>
</dbReference>
<reference evidence="1" key="1">
    <citation type="submission" date="2022-05" db="EMBL/GenBank/DDBJ databases">
        <title>The Musa troglodytarum L. genome provides insights into the mechanism of non-climacteric behaviour and enrichment of carotenoids.</title>
        <authorList>
            <person name="Wang J."/>
        </authorList>
    </citation>
    <scope>NUCLEOTIDE SEQUENCE</scope>
    <source>
        <tissue evidence="1">Leaf</tissue>
    </source>
</reference>
<organism evidence="1 2">
    <name type="scientific">Musa troglodytarum</name>
    <name type="common">fe'i banana</name>
    <dbReference type="NCBI Taxonomy" id="320322"/>
    <lineage>
        <taxon>Eukaryota</taxon>
        <taxon>Viridiplantae</taxon>
        <taxon>Streptophyta</taxon>
        <taxon>Embryophyta</taxon>
        <taxon>Tracheophyta</taxon>
        <taxon>Spermatophyta</taxon>
        <taxon>Magnoliopsida</taxon>
        <taxon>Liliopsida</taxon>
        <taxon>Zingiberales</taxon>
        <taxon>Musaceae</taxon>
        <taxon>Musa</taxon>
    </lineage>
</organism>
<sequence length="83" mass="9132">MTGCFAGFRIDGRRKMISKSLVEGLLFLEKVFFVEVFGVQAHPRQVEVEAVASLFTAYSETVPWMTVGRSATTAFSPDGPLQS</sequence>
<evidence type="ECO:0000313" key="1">
    <source>
        <dbReference type="EMBL" id="URE17928.1"/>
    </source>
</evidence>
<gene>
    <name evidence="1" type="ORF">MUK42_11460</name>
</gene>